<keyword evidence="1" id="KW-1133">Transmembrane helix</keyword>
<keyword evidence="1" id="KW-0812">Transmembrane</keyword>
<name>A0A1B7LCL6_9FIRM</name>
<dbReference type="InterPro" id="IPR006160">
    <property type="entry name" value="SCFA_transpt_AtoE"/>
</dbReference>
<dbReference type="Pfam" id="PF02667">
    <property type="entry name" value="SCFA_trans"/>
    <property type="match status" value="1"/>
</dbReference>
<evidence type="ECO:0000313" key="3">
    <source>
        <dbReference type="Proteomes" id="UP000078532"/>
    </source>
</evidence>
<evidence type="ECO:0000256" key="1">
    <source>
        <dbReference type="SAM" id="Phobius"/>
    </source>
</evidence>
<protein>
    <recommendedName>
        <fullName evidence="4">Short-chain fatty acid transporter</fullName>
    </recommendedName>
</protein>
<dbReference type="GO" id="GO:0005886">
    <property type="term" value="C:plasma membrane"/>
    <property type="evidence" value="ECO:0007669"/>
    <property type="project" value="TreeGrafter"/>
</dbReference>
<dbReference type="EMBL" id="LYVF01000175">
    <property type="protein sequence ID" value="OAT80662.1"/>
    <property type="molecule type" value="Genomic_DNA"/>
</dbReference>
<gene>
    <name evidence="2" type="ORF">A6M21_13070</name>
</gene>
<comment type="caution">
    <text evidence="2">The sequence shown here is derived from an EMBL/GenBank/DDBJ whole genome shotgun (WGS) entry which is preliminary data.</text>
</comment>
<feature type="transmembrane region" description="Helical" evidence="1">
    <location>
        <begin position="39"/>
        <end position="61"/>
    </location>
</feature>
<dbReference type="PANTHER" id="PTHR41983">
    <property type="entry name" value="SHORT-CHAIN FATTY ACID TRANSPORTER-RELATED"/>
    <property type="match status" value="1"/>
</dbReference>
<reference evidence="2 3" key="1">
    <citation type="submission" date="2016-04" db="EMBL/GenBank/DDBJ databases">
        <authorList>
            <person name="Evans L.H."/>
            <person name="Alamgir A."/>
            <person name="Owens N."/>
            <person name="Weber N.D."/>
            <person name="Virtaneva K."/>
            <person name="Barbian K."/>
            <person name="Babar A."/>
            <person name="Rosenke K."/>
        </authorList>
    </citation>
    <scope>NUCLEOTIDE SEQUENCE [LARGE SCALE GENOMIC DNA]</scope>
    <source>
        <strain evidence="2 3">LMa1</strain>
    </source>
</reference>
<evidence type="ECO:0008006" key="4">
    <source>
        <dbReference type="Google" id="ProtNLM"/>
    </source>
</evidence>
<dbReference type="Proteomes" id="UP000078532">
    <property type="component" value="Unassembled WGS sequence"/>
</dbReference>
<organism evidence="2 3">
    <name type="scientific">Desulfotomaculum copahuensis</name>
    <dbReference type="NCBI Taxonomy" id="1838280"/>
    <lineage>
        <taxon>Bacteria</taxon>
        <taxon>Bacillati</taxon>
        <taxon>Bacillota</taxon>
        <taxon>Clostridia</taxon>
        <taxon>Eubacteriales</taxon>
        <taxon>Desulfotomaculaceae</taxon>
        <taxon>Desulfotomaculum</taxon>
    </lineage>
</organism>
<keyword evidence="1" id="KW-0472">Membrane</keyword>
<proteinExistence type="predicted"/>
<sequence length="63" mass="7111">MPHAKTVIAYAFGNDWINLIQPFWALPFLTVVKLNFREIVGYTALIFVVTGVVILLGLTFIPF</sequence>
<dbReference type="STRING" id="1838280.A6M21_13070"/>
<dbReference type="PANTHER" id="PTHR41983:SF2">
    <property type="entry name" value="SHORT-CHAIN FATTY ACID TRANSPORTER-RELATED"/>
    <property type="match status" value="1"/>
</dbReference>
<accession>A0A1B7LCL6</accession>
<keyword evidence="3" id="KW-1185">Reference proteome</keyword>
<evidence type="ECO:0000313" key="2">
    <source>
        <dbReference type="EMBL" id="OAT80662.1"/>
    </source>
</evidence>
<dbReference type="AlphaFoldDB" id="A0A1B7LCL6"/>